<dbReference type="Proteomes" id="UP000689195">
    <property type="component" value="Unassembled WGS sequence"/>
</dbReference>
<proteinExistence type="predicted"/>
<keyword evidence="2" id="KW-1185">Reference proteome</keyword>
<dbReference type="EMBL" id="CAJJDO010000013">
    <property type="protein sequence ID" value="CAD8144932.1"/>
    <property type="molecule type" value="Genomic_DNA"/>
</dbReference>
<comment type="caution">
    <text evidence="1">The sequence shown here is derived from an EMBL/GenBank/DDBJ whole genome shotgun (WGS) entry which is preliminary data.</text>
</comment>
<evidence type="ECO:0000313" key="2">
    <source>
        <dbReference type="Proteomes" id="UP000689195"/>
    </source>
</evidence>
<evidence type="ECO:0000313" key="1">
    <source>
        <dbReference type="EMBL" id="CAD8144932.1"/>
    </source>
</evidence>
<gene>
    <name evidence="1" type="ORF">PPENT_87.1.T0130476</name>
</gene>
<accession>A0A8S1T2E6</accession>
<dbReference type="AlphaFoldDB" id="A0A8S1T2E6"/>
<reference evidence="1" key="1">
    <citation type="submission" date="2021-01" db="EMBL/GenBank/DDBJ databases">
        <authorList>
            <consortium name="Genoscope - CEA"/>
            <person name="William W."/>
        </authorList>
    </citation>
    <scope>NUCLEOTIDE SEQUENCE</scope>
</reference>
<sequence length="226" mass="27019">MMTMKLSIFQFDKFQECIYFNQQKIENSKKELLLDHKFQLIYFKFIILNGLENMKKILKTQENGQLFGRENKSQKWVDINERDSSLSNWIILRQFENRKMDIYFKGEYKNGKKVGRWDIFYKNHVANYQLKIGGGVVVDHLINRNRGLRLGVGLNRMIQLIKGCKSSKLVNIIMVIKWVNGWGWIQRIIKVEVQPIMIIENYYHQKQDQLIYFKNFIVNVRGLTVS</sequence>
<name>A0A8S1T2E6_9CILI</name>
<organism evidence="1 2">
    <name type="scientific">Paramecium pentaurelia</name>
    <dbReference type="NCBI Taxonomy" id="43138"/>
    <lineage>
        <taxon>Eukaryota</taxon>
        <taxon>Sar</taxon>
        <taxon>Alveolata</taxon>
        <taxon>Ciliophora</taxon>
        <taxon>Intramacronucleata</taxon>
        <taxon>Oligohymenophorea</taxon>
        <taxon>Peniculida</taxon>
        <taxon>Parameciidae</taxon>
        <taxon>Paramecium</taxon>
    </lineage>
</organism>
<protein>
    <submittedName>
        <fullName evidence="1">Uncharacterized protein</fullName>
    </submittedName>
</protein>